<dbReference type="Proteomes" id="UP000033661">
    <property type="component" value="Unassembled WGS sequence"/>
</dbReference>
<dbReference type="SUPFAM" id="SSF52402">
    <property type="entry name" value="Adenine nucleotide alpha hydrolases-like"/>
    <property type="match status" value="1"/>
</dbReference>
<feature type="domain" description="UspA" evidence="2">
    <location>
        <begin position="1"/>
        <end position="141"/>
    </location>
</feature>
<accession>A0A0F3QB25</accession>
<evidence type="ECO:0000313" key="3">
    <source>
        <dbReference type="EMBL" id="KJV89376.1"/>
    </source>
</evidence>
<organism evidence="3 4">
    <name type="scientific">Rickettsia bellii str. RML An4</name>
    <dbReference type="NCBI Taxonomy" id="1359193"/>
    <lineage>
        <taxon>Bacteria</taxon>
        <taxon>Pseudomonadati</taxon>
        <taxon>Pseudomonadota</taxon>
        <taxon>Alphaproteobacteria</taxon>
        <taxon>Rickettsiales</taxon>
        <taxon>Rickettsiaceae</taxon>
        <taxon>Rickettsieae</taxon>
        <taxon>Rickettsia</taxon>
        <taxon>belli group</taxon>
    </lineage>
</organism>
<dbReference type="PRINTS" id="PR01438">
    <property type="entry name" value="UNVRSLSTRESS"/>
</dbReference>
<gene>
    <name evidence="3" type="ORF">RBEAN4_0353</name>
</gene>
<evidence type="ECO:0000313" key="4">
    <source>
        <dbReference type="Proteomes" id="UP000033661"/>
    </source>
</evidence>
<dbReference type="PATRIC" id="fig|1359193.3.peg.335"/>
<evidence type="ECO:0000259" key="2">
    <source>
        <dbReference type="Pfam" id="PF00582"/>
    </source>
</evidence>
<dbReference type="EMBL" id="LAOI01000001">
    <property type="protein sequence ID" value="KJV89376.1"/>
    <property type="molecule type" value="Genomic_DNA"/>
</dbReference>
<proteinExistence type="inferred from homology"/>
<dbReference type="AlphaFoldDB" id="A0A0F3QB25"/>
<dbReference type="PANTHER" id="PTHR46268:SF6">
    <property type="entry name" value="UNIVERSAL STRESS PROTEIN UP12"/>
    <property type="match status" value="1"/>
</dbReference>
<dbReference type="Gene3D" id="3.40.50.620">
    <property type="entry name" value="HUPs"/>
    <property type="match status" value="1"/>
</dbReference>
<dbReference type="PANTHER" id="PTHR46268">
    <property type="entry name" value="STRESS RESPONSE PROTEIN NHAX"/>
    <property type="match status" value="1"/>
</dbReference>
<sequence length="143" mass="16345">MFKNILIPIDLADKKSVKALLSKALMFATASQAKLHFIYVISDFGMKMVEDYLPKNWIAEKKAKYQTQVKELIKQYVPDEIEADYYIGSGAVYDEIIKRSNDIKADLIIISAVRPQLRDYMLGPNASKIFRHSSISVLVVRDE</sequence>
<dbReference type="InterPro" id="IPR006015">
    <property type="entry name" value="Universal_stress_UspA"/>
</dbReference>
<dbReference type="CDD" id="cd00293">
    <property type="entry name" value="USP-like"/>
    <property type="match status" value="1"/>
</dbReference>
<comment type="similarity">
    <text evidence="1">Belongs to the universal stress protein A family.</text>
</comment>
<dbReference type="InterPro" id="IPR014729">
    <property type="entry name" value="Rossmann-like_a/b/a_fold"/>
</dbReference>
<comment type="caution">
    <text evidence="3">The sequence shown here is derived from an EMBL/GenBank/DDBJ whole genome shotgun (WGS) entry which is preliminary data.</text>
</comment>
<protein>
    <submittedName>
        <fullName evidence="3">Universal stress family protein</fullName>
    </submittedName>
</protein>
<evidence type="ECO:0000256" key="1">
    <source>
        <dbReference type="ARBA" id="ARBA00008791"/>
    </source>
</evidence>
<dbReference type="Pfam" id="PF00582">
    <property type="entry name" value="Usp"/>
    <property type="match status" value="1"/>
</dbReference>
<name>A0A0F3QB25_RICBE</name>
<dbReference type="RefSeq" id="WP_012151759.1">
    <property type="nucleotide sequence ID" value="NZ_LAOI01000001.1"/>
</dbReference>
<keyword evidence="4" id="KW-1185">Reference proteome</keyword>
<dbReference type="InterPro" id="IPR006016">
    <property type="entry name" value="UspA"/>
</dbReference>
<reference evidence="3 4" key="1">
    <citation type="submission" date="2015-02" db="EMBL/GenBank/DDBJ databases">
        <title>Genome Sequencing of Rickettsiales.</title>
        <authorList>
            <person name="Daugherty S.C."/>
            <person name="Su Q."/>
            <person name="Abolude K."/>
            <person name="Beier-Sexton M."/>
            <person name="Carlyon J.A."/>
            <person name="Carter R."/>
            <person name="Day N.P."/>
            <person name="Dumler S.J."/>
            <person name="Dyachenko V."/>
            <person name="Godinez A."/>
            <person name="Kurtti T.J."/>
            <person name="Lichay M."/>
            <person name="Mullins K.E."/>
            <person name="Ott S."/>
            <person name="Pappas-Brown V."/>
            <person name="Paris D.H."/>
            <person name="Patel P."/>
            <person name="Richards A.L."/>
            <person name="Sadzewicz L."/>
            <person name="Sears K."/>
            <person name="Seidman D."/>
            <person name="Sengamalay N."/>
            <person name="Stenos J."/>
            <person name="Tallon L.J."/>
            <person name="Vincent G."/>
            <person name="Fraser C.M."/>
            <person name="Munderloh U."/>
            <person name="Dunning-Hotopp J.C."/>
        </authorList>
    </citation>
    <scope>NUCLEOTIDE SEQUENCE [LARGE SCALE GENOMIC DNA]</scope>
    <source>
        <strain evidence="3 4">RML An4</strain>
    </source>
</reference>